<proteinExistence type="predicted"/>
<evidence type="ECO:0000313" key="3">
    <source>
        <dbReference type="EMBL" id="MFC5436363.1"/>
    </source>
</evidence>
<evidence type="ECO:0000256" key="1">
    <source>
        <dbReference type="SAM" id="MobiDB-lite"/>
    </source>
</evidence>
<feature type="compositionally biased region" description="Low complexity" evidence="1">
    <location>
        <begin position="146"/>
        <end position="155"/>
    </location>
</feature>
<keyword evidence="2" id="KW-0732">Signal</keyword>
<feature type="signal peptide" evidence="2">
    <location>
        <begin position="1"/>
        <end position="26"/>
    </location>
</feature>
<accession>A0ABW0JK81</accession>
<evidence type="ECO:0000313" key="4">
    <source>
        <dbReference type="Proteomes" id="UP001596013"/>
    </source>
</evidence>
<protein>
    <recommendedName>
        <fullName evidence="5">Adhesin</fullName>
    </recommendedName>
</protein>
<feature type="chain" id="PRO_5047343083" description="Adhesin" evidence="2">
    <location>
        <begin position="27"/>
        <end position="212"/>
    </location>
</feature>
<evidence type="ECO:0000256" key="2">
    <source>
        <dbReference type="SAM" id="SignalP"/>
    </source>
</evidence>
<feature type="region of interest" description="Disordered" evidence="1">
    <location>
        <begin position="145"/>
        <end position="175"/>
    </location>
</feature>
<reference evidence="4" key="1">
    <citation type="journal article" date="2019" name="Int. J. Syst. Evol. Microbiol.">
        <title>The Global Catalogue of Microorganisms (GCM) 10K type strain sequencing project: providing services to taxonomists for standard genome sequencing and annotation.</title>
        <authorList>
            <consortium name="The Broad Institute Genomics Platform"/>
            <consortium name="The Broad Institute Genome Sequencing Center for Infectious Disease"/>
            <person name="Wu L."/>
            <person name="Ma J."/>
        </authorList>
    </citation>
    <scope>NUCLEOTIDE SEQUENCE [LARGE SCALE GENOMIC DNA]</scope>
    <source>
        <strain evidence="4">JCM 17130</strain>
    </source>
</reference>
<dbReference type="EMBL" id="JBHSMK010000003">
    <property type="protein sequence ID" value="MFC5436363.1"/>
    <property type="molecule type" value="Genomic_DNA"/>
</dbReference>
<dbReference type="Proteomes" id="UP001596013">
    <property type="component" value="Unassembled WGS sequence"/>
</dbReference>
<name>A0ABW0JK81_9GAMM</name>
<evidence type="ECO:0008006" key="5">
    <source>
        <dbReference type="Google" id="ProtNLM"/>
    </source>
</evidence>
<organism evidence="3 4">
    <name type="scientific">Rhodanobacter umsongensis</name>
    <dbReference type="NCBI Taxonomy" id="633153"/>
    <lineage>
        <taxon>Bacteria</taxon>
        <taxon>Pseudomonadati</taxon>
        <taxon>Pseudomonadota</taxon>
        <taxon>Gammaproteobacteria</taxon>
        <taxon>Lysobacterales</taxon>
        <taxon>Rhodanobacteraceae</taxon>
        <taxon>Rhodanobacter</taxon>
    </lineage>
</organism>
<keyword evidence="4" id="KW-1185">Reference proteome</keyword>
<gene>
    <name evidence="3" type="ORF">ACFPME_07325</name>
</gene>
<dbReference type="RefSeq" id="WP_377303627.1">
    <property type="nucleotide sequence ID" value="NZ_JBHSMK010000003.1"/>
</dbReference>
<sequence>MAPRRTLPAMLVLAAALALSADAAWAADDDYAMMLGYLANSRIDGNAMRGTSGASSVNMAAGDLNQQANLRAFASGGNVTVQGRQTQQDNHFDRPYAASASIGGAAYMQGSGLAAINQASGSGNRQLNAVAGELAAQGIRETTDGSLSSAISASAGEQHPGNIPSSGNGPRSAAVEASAMRGYQGVMQLNQAAGSGNATGNQLLLSVSSSPR</sequence>
<comment type="caution">
    <text evidence="3">The sequence shown here is derived from an EMBL/GenBank/DDBJ whole genome shotgun (WGS) entry which is preliminary data.</text>
</comment>